<evidence type="ECO:0000256" key="5">
    <source>
        <dbReference type="ARBA" id="ARBA00022723"/>
    </source>
</evidence>
<dbReference type="PROSITE" id="PS00886">
    <property type="entry name" value="ILVD_EDD_1"/>
    <property type="match status" value="1"/>
</dbReference>
<dbReference type="PROSITE" id="PS00887">
    <property type="entry name" value="ILVD_EDD_2"/>
    <property type="match status" value="1"/>
</dbReference>
<keyword evidence="9" id="KW-0456">Lyase</keyword>
<dbReference type="GO" id="GO:0009099">
    <property type="term" value="P:L-valine biosynthetic process"/>
    <property type="evidence" value="ECO:0007669"/>
    <property type="project" value="UniProtKB-UniPathway"/>
</dbReference>
<dbReference type="InterPro" id="IPR050165">
    <property type="entry name" value="DHAD_IlvD/Edd"/>
</dbReference>
<feature type="domain" description="Protein kinase" evidence="18">
    <location>
        <begin position="19"/>
        <end position="344"/>
    </location>
</feature>
<dbReference type="GO" id="GO:0004672">
    <property type="term" value="F:protein kinase activity"/>
    <property type="evidence" value="ECO:0007669"/>
    <property type="project" value="InterPro"/>
</dbReference>
<dbReference type="Gene3D" id="3.50.30.80">
    <property type="entry name" value="IlvD/EDD C-terminal domain-like"/>
    <property type="match status" value="1"/>
</dbReference>
<dbReference type="Pfam" id="PF00069">
    <property type="entry name" value="Pkinase"/>
    <property type="match status" value="1"/>
</dbReference>
<feature type="region of interest" description="Disordered" evidence="17">
    <location>
        <begin position="769"/>
        <end position="807"/>
    </location>
</feature>
<evidence type="ECO:0000313" key="19">
    <source>
        <dbReference type="EMBL" id="RUP47731.1"/>
    </source>
</evidence>
<dbReference type="InterPro" id="IPR004404">
    <property type="entry name" value="DihydroxyA_deHydtase"/>
</dbReference>
<dbReference type="SUPFAM" id="SSF143975">
    <property type="entry name" value="IlvD/EDD N-terminal domain-like"/>
    <property type="match status" value="1"/>
</dbReference>
<dbReference type="PANTHER" id="PTHR21000">
    <property type="entry name" value="DIHYDROXY-ACID DEHYDRATASE DAD"/>
    <property type="match status" value="1"/>
</dbReference>
<dbReference type="Gene3D" id="3.30.200.20">
    <property type="entry name" value="Phosphorylase Kinase, domain 1"/>
    <property type="match status" value="1"/>
</dbReference>
<dbReference type="EC" id="4.2.1.9" evidence="14"/>
<keyword evidence="20" id="KW-1185">Reference proteome</keyword>
<dbReference type="HAMAP" id="MF_00012">
    <property type="entry name" value="IlvD"/>
    <property type="match status" value="1"/>
</dbReference>
<comment type="cofactor">
    <cofactor evidence="1">
        <name>Mg(2+)</name>
        <dbReference type="ChEBI" id="CHEBI:18420"/>
    </cofactor>
</comment>
<dbReference type="GO" id="GO:0051537">
    <property type="term" value="F:2 iron, 2 sulfur cluster binding"/>
    <property type="evidence" value="ECO:0007669"/>
    <property type="project" value="UniProtKB-KW"/>
</dbReference>
<gene>
    <name evidence="19" type="ORF">BC936DRAFT_145398</name>
</gene>
<evidence type="ECO:0000256" key="15">
    <source>
        <dbReference type="ARBA" id="ARBA00034078"/>
    </source>
</evidence>
<comment type="cofactor">
    <cofactor evidence="15">
        <name>[2Fe-2S] cluster</name>
        <dbReference type="ChEBI" id="CHEBI:190135"/>
    </cofactor>
</comment>
<feature type="compositionally biased region" description="Low complexity" evidence="17">
    <location>
        <begin position="722"/>
        <end position="742"/>
    </location>
</feature>
<dbReference type="Pfam" id="PF24877">
    <property type="entry name" value="ILV_EDD_C"/>
    <property type="match status" value="1"/>
</dbReference>
<dbReference type="InterPro" id="IPR056740">
    <property type="entry name" value="ILV_EDD_C"/>
</dbReference>
<dbReference type="InterPro" id="IPR042096">
    <property type="entry name" value="Dihydro-acid_dehy_C"/>
</dbReference>
<feature type="compositionally biased region" description="Polar residues" evidence="17">
    <location>
        <begin position="769"/>
        <end position="786"/>
    </location>
</feature>
<comment type="catalytic activity">
    <reaction evidence="11">
        <text>(2R)-2,3-dihydroxy-3-methylbutanoate = 3-methyl-2-oxobutanoate + H2O</text>
        <dbReference type="Rhea" id="RHEA:24809"/>
        <dbReference type="ChEBI" id="CHEBI:11851"/>
        <dbReference type="ChEBI" id="CHEBI:15377"/>
        <dbReference type="ChEBI" id="CHEBI:49072"/>
        <dbReference type="EC" id="4.2.1.9"/>
    </reaction>
    <physiologicalReaction direction="left-to-right" evidence="11">
        <dbReference type="Rhea" id="RHEA:24810"/>
    </physiologicalReaction>
</comment>
<dbReference type="SUPFAM" id="SSF48371">
    <property type="entry name" value="ARM repeat"/>
    <property type="match status" value="1"/>
</dbReference>
<evidence type="ECO:0000256" key="4">
    <source>
        <dbReference type="ARBA" id="ARBA00022714"/>
    </source>
</evidence>
<dbReference type="Gene3D" id="1.10.510.10">
    <property type="entry name" value="Transferase(Phosphotransferase) domain 1"/>
    <property type="match status" value="1"/>
</dbReference>
<dbReference type="GO" id="GO:0004160">
    <property type="term" value="F:dihydroxy-acid dehydratase activity"/>
    <property type="evidence" value="ECO:0007669"/>
    <property type="project" value="UniProtKB-EC"/>
</dbReference>
<protein>
    <recommendedName>
        <fullName evidence="14">dihydroxy-acid dehydratase</fullName>
        <ecNumber evidence="14">4.2.1.9</ecNumber>
    </recommendedName>
</protein>
<dbReference type="CDD" id="cd14011">
    <property type="entry name" value="PK_SCY1_like"/>
    <property type="match status" value="1"/>
</dbReference>
<evidence type="ECO:0000256" key="17">
    <source>
        <dbReference type="SAM" id="MobiDB-lite"/>
    </source>
</evidence>
<dbReference type="GO" id="GO:0005524">
    <property type="term" value="F:ATP binding"/>
    <property type="evidence" value="ECO:0007669"/>
    <property type="project" value="InterPro"/>
</dbReference>
<dbReference type="InterPro" id="IPR016024">
    <property type="entry name" value="ARM-type_fold"/>
</dbReference>
<comment type="similarity">
    <text evidence="2">Belongs to the IlvD/Edd family.</text>
</comment>
<dbReference type="GO" id="GO:0046872">
    <property type="term" value="F:metal ion binding"/>
    <property type="evidence" value="ECO:0007669"/>
    <property type="project" value="UniProtKB-KW"/>
</dbReference>
<comment type="caution">
    <text evidence="19">The sequence shown here is derived from an EMBL/GenBank/DDBJ whole genome shotgun (WGS) entry which is preliminary data.</text>
</comment>
<dbReference type="OrthoDB" id="3851628at2759"/>
<organism evidence="19 20">
    <name type="scientific">Jimgerdemannia flammicorona</name>
    <dbReference type="NCBI Taxonomy" id="994334"/>
    <lineage>
        <taxon>Eukaryota</taxon>
        <taxon>Fungi</taxon>
        <taxon>Fungi incertae sedis</taxon>
        <taxon>Mucoromycota</taxon>
        <taxon>Mucoromycotina</taxon>
        <taxon>Endogonomycetes</taxon>
        <taxon>Endogonales</taxon>
        <taxon>Endogonaceae</taxon>
        <taxon>Jimgerdemannia</taxon>
    </lineage>
</organism>
<keyword evidence="5" id="KW-0479">Metal-binding</keyword>
<evidence type="ECO:0000256" key="7">
    <source>
        <dbReference type="ARBA" id="ARBA00023004"/>
    </source>
</evidence>
<reference evidence="19 20" key="1">
    <citation type="journal article" date="2018" name="New Phytol.">
        <title>Phylogenomics of Endogonaceae and evolution of mycorrhizas within Mucoromycota.</title>
        <authorList>
            <person name="Chang Y."/>
            <person name="Desiro A."/>
            <person name="Na H."/>
            <person name="Sandor L."/>
            <person name="Lipzen A."/>
            <person name="Clum A."/>
            <person name="Barry K."/>
            <person name="Grigoriev I.V."/>
            <person name="Martin F.M."/>
            <person name="Stajich J.E."/>
            <person name="Smith M.E."/>
            <person name="Bonito G."/>
            <person name="Spatafora J.W."/>
        </authorList>
    </citation>
    <scope>NUCLEOTIDE SEQUENCE [LARGE SCALE GENOMIC DNA]</scope>
    <source>
        <strain evidence="19 20">GMNB39</strain>
    </source>
</reference>
<dbReference type="SUPFAM" id="SSF52016">
    <property type="entry name" value="LeuD/IlvD-like"/>
    <property type="match status" value="1"/>
</dbReference>
<keyword evidence="6" id="KW-0460">Magnesium</keyword>
<evidence type="ECO:0000256" key="3">
    <source>
        <dbReference type="ARBA" id="ARBA00022605"/>
    </source>
</evidence>
<dbReference type="SMART" id="SM00220">
    <property type="entry name" value="S_TKc"/>
    <property type="match status" value="1"/>
</dbReference>
<proteinExistence type="inferred from homology"/>
<dbReference type="UniPathway" id="UPA00047">
    <property type="reaction ID" value="UER00057"/>
</dbReference>
<dbReference type="InterPro" id="IPR000581">
    <property type="entry name" value="ILV_EDD_N"/>
</dbReference>
<dbReference type="PROSITE" id="PS50011">
    <property type="entry name" value="PROTEIN_KINASE_DOM"/>
    <property type="match status" value="1"/>
</dbReference>
<evidence type="ECO:0000259" key="18">
    <source>
        <dbReference type="PROSITE" id="PS50011"/>
    </source>
</evidence>
<evidence type="ECO:0000256" key="16">
    <source>
        <dbReference type="ARBA" id="ARBA00052865"/>
    </source>
</evidence>
<dbReference type="UniPathway" id="UPA00049">
    <property type="reaction ID" value="UER00061"/>
</dbReference>
<keyword evidence="8" id="KW-0411">Iron-sulfur</keyword>
<dbReference type="InterPro" id="IPR000719">
    <property type="entry name" value="Prot_kinase_dom"/>
</dbReference>
<dbReference type="EMBL" id="RBNI01004165">
    <property type="protein sequence ID" value="RUP47731.1"/>
    <property type="molecule type" value="Genomic_DNA"/>
</dbReference>
<keyword evidence="3" id="KW-0028">Amino-acid biosynthesis</keyword>
<comment type="pathway">
    <text evidence="12">Amino-acid biosynthesis; L-valine biosynthesis; L-valine from pyruvate: step 3/4.</text>
</comment>
<evidence type="ECO:0000256" key="11">
    <source>
        <dbReference type="ARBA" id="ARBA00029304"/>
    </source>
</evidence>
<evidence type="ECO:0000256" key="10">
    <source>
        <dbReference type="ARBA" id="ARBA00023304"/>
    </source>
</evidence>
<comment type="catalytic activity">
    <reaction evidence="16">
        <text>(2R,3R)-2,3-dihydroxy-3-methylpentanoate = (S)-3-methyl-2-oxopentanoate + H2O</text>
        <dbReference type="Rhea" id="RHEA:27694"/>
        <dbReference type="ChEBI" id="CHEBI:15377"/>
        <dbReference type="ChEBI" id="CHEBI:35146"/>
        <dbReference type="ChEBI" id="CHEBI:49258"/>
        <dbReference type="EC" id="4.2.1.9"/>
    </reaction>
    <physiologicalReaction direction="left-to-right" evidence="16">
        <dbReference type="Rhea" id="RHEA:27695"/>
    </physiologicalReaction>
</comment>
<dbReference type="NCBIfam" id="NF002068">
    <property type="entry name" value="PRK00911.1"/>
    <property type="match status" value="1"/>
</dbReference>
<evidence type="ECO:0000313" key="20">
    <source>
        <dbReference type="Proteomes" id="UP000268093"/>
    </source>
</evidence>
<feature type="compositionally biased region" description="Low complexity" evidence="17">
    <location>
        <begin position="792"/>
        <end position="807"/>
    </location>
</feature>
<feature type="region of interest" description="Disordered" evidence="17">
    <location>
        <begin position="711"/>
        <end position="750"/>
    </location>
</feature>
<evidence type="ECO:0000256" key="12">
    <source>
        <dbReference type="ARBA" id="ARBA00029436"/>
    </source>
</evidence>
<keyword evidence="4" id="KW-0001">2Fe-2S</keyword>
<comment type="pathway">
    <text evidence="13">Amino-acid biosynthesis; L-isoleucine biosynthesis; L-isoleucine from 2-oxobutanoate: step 3/4.</text>
</comment>
<evidence type="ECO:0000256" key="14">
    <source>
        <dbReference type="ARBA" id="ARBA00029490"/>
    </source>
</evidence>
<sequence>MSSFYALLNSFSNTITGRYDIKSQVASAGLWKIYSGTRKTTGQQVAIFIFEKKILDNHAKRDKVYDTFPHHIFDEAAHLARLRHPSLLEVVEPVHESRTAIAFATEPIIASLSNLLGNTDGFDGPIPSEISGFELDELETQKGLLQVGKGLQFLHNDAKVVHSNLTPDAILVNAKVSVRFLIVMLVPISFRAMLAPFANTSTCQILPVDILSPLHFTSFGFSMFLNNIAGEKTSDNYYEYNDFIPANAQKNLDYLAPEFVIDNEIAITNDMFALGCLIYSVHNRGATLLNTFHNIRTYERKVQALATLDFNNLPFHLQDVIRRLLTRDPSRRMTATEFQVSKVFDNILVSTMKYMESFPEKTREEKAAFMKGMVRVLGQFPDRVLIRKILPSLLEELKDHSLLPFTLPNIFYIIQKLTAQEFSDRVLSSLKPIFTIREPPQNLLVLLEKLDLLQQKTPREVFRDGMLVQEMFSVAILMNYVMPLIYAALETPVPAIQEKALKVIPTLTESLDYTTIKGSLFPRALFVQTTILSVKVSTLICFHSLLKVLDKFTMQEKLVPILKNIKTKEPAVMLATLAVYDEMGKHLDKEIIATELLPQLWRMSFGPLLNVDQFKKFMKTIRELSARVEEQHTKHLQQVRSLEEQTRSLTTDAVMAPNNEVSSDGAISDFERLVQGNLAQSHSAPGGDDAFGAMVGSSTVVSGNTNIGMFGEDSLSNSGSASPQFAKQLQQQQQSRPSSPMSGTGFGHSPVFGTTKSASVYQQPATPTLLTSKYQHPTSVSPTLSSIPHMASNNLSSPSRSSSPLSSTWAKSTTLVAAPIIPLQPPIVSSSSSSSSSMITPVQPPIDNGFGSMTSAPMNTSIHQRSQVVSSIPVVAPNFDALKSYPGSFSHTPTTIFPNNNFGNEMMAGGMGVLQPTSGISSGSMGVMQPTAYNGDGRLAWRKWTWSGDGVSNFNARRSLQPHTMADGHIEMVTLTRAVNKYSREITQTPTAGAAQAQLYATGLKDEDFAKAQVGITSFGYDGNPCNMHINGLADHVKEGVWKSGLVGYKFNTIGVSDAIPMGTAGMSFSLPSRDIIADSIETVMSALWYDANISIPGCDKNMPGCLMAMGRLNRPSLVIYGGTMKKGYTCKGRTIDIGNALECNGEFMSGLITEDERKDIIRNACPGAGACGGMFTANTMSSALEALGMSLPYSSCTPAEDPAKVQECLRAGAAIRNLLEKDIKPRDIMTRKAFENALTVIMVLGGSTNSVMHMIAIAKAVNVSLNIDDFQAIADKTPFLADIRPSGKYVMEDLHSIGGVPAVMKYLLAHHRLHGDCLTVTGKTLAENLADIPPLAEGQTLIRPLEDPIKATGHLTILRGNLAPEGAIAKITGKEGLRFEGKAKVFDNENDIFHALERGEITKGTVVVIRYEGPKGGPVKPTAAIMGAGLGKDVALITDGRFSGASHGFIIGHICPEAQVGGPIALVEDGDQITIDAVKRELTIHVSEEALAARRAAWQQPPFKYTKGALARYILTVKSASEGAVTDEI</sequence>
<evidence type="ECO:0000256" key="8">
    <source>
        <dbReference type="ARBA" id="ARBA00023014"/>
    </source>
</evidence>
<evidence type="ECO:0000256" key="13">
    <source>
        <dbReference type="ARBA" id="ARBA00029437"/>
    </source>
</evidence>
<dbReference type="NCBIfam" id="TIGR00110">
    <property type="entry name" value="ilvD"/>
    <property type="match status" value="1"/>
</dbReference>
<dbReference type="Gene3D" id="1.25.10.10">
    <property type="entry name" value="Leucine-rich Repeat Variant"/>
    <property type="match status" value="1"/>
</dbReference>
<dbReference type="Pfam" id="PF00920">
    <property type="entry name" value="ILVD_EDD_N"/>
    <property type="match status" value="1"/>
</dbReference>
<evidence type="ECO:0000256" key="2">
    <source>
        <dbReference type="ARBA" id="ARBA00006486"/>
    </source>
</evidence>
<evidence type="ECO:0000256" key="6">
    <source>
        <dbReference type="ARBA" id="ARBA00022842"/>
    </source>
</evidence>
<evidence type="ECO:0000256" key="1">
    <source>
        <dbReference type="ARBA" id="ARBA00001946"/>
    </source>
</evidence>
<dbReference type="InterPro" id="IPR011989">
    <property type="entry name" value="ARM-like"/>
</dbReference>
<dbReference type="FunFam" id="3.50.30.80:FF:000001">
    <property type="entry name" value="Dihydroxy-acid dehydratase"/>
    <property type="match status" value="1"/>
</dbReference>
<dbReference type="InterPro" id="IPR037237">
    <property type="entry name" value="IlvD/EDD_N"/>
</dbReference>
<dbReference type="GO" id="GO:0009097">
    <property type="term" value="P:isoleucine biosynthetic process"/>
    <property type="evidence" value="ECO:0007669"/>
    <property type="project" value="UniProtKB-UniPathway"/>
</dbReference>
<keyword evidence="10" id="KW-0100">Branched-chain amino acid biosynthesis</keyword>
<evidence type="ECO:0000256" key="9">
    <source>
        <dbReference type="ARBA" id="ARBA00023239"/>
    </source>
</evidence>
<dbReference type="PANTHER" id="PTHR21000:SF5">
    <property type="entry name" value="DIHYDROXY-ACID DEHYDRATASE, MITOCHONDRIAL"/>
    <property type="match status" value="1"/>
</dbReference>
<accession>A0A433DAK7</accession>
<keyword evidence="7" id="KW-0408">Iron</keyword>
<dbReference type="InterPro" id="IPR011009">
    <property type="entry name" value="Kinase-like_dom_sf"/>
</dbReference>
<dbReference type="SUPFAM" id="SSF56112">
    <property type="entry name" value="Protein kinase-like (PK-like)"/>
    <property type="match status" value="1"/>
</dbReference>
<dbReference type="Proteomes" id="UP000268093">
    <property type="component" value="Unassembled WGS sequence"/>
</dbReference>
<dbReference type="InterPro" id="IPR020558">
    <property type="entry name" value="DiOHA_6PGluconate_deHydtase_CS"/>
</dbReference>
<name>A0A433DAK7_9FUNG</name>